<keyword evidence="3" id="KW-1185">Reference proteome</keyword>
<protein>
    <submittedName>
        <fullName evidence="2">Uncharacterized protein</fullName>
    </submittedName>
</protein>
<dbReference type="EMBL" id="JAUTXT010000008">
    <property type="protein sequence ID" value="KAK3677105.1"/>
    <property type="molecule type" value="Genomic_DNA"/>
</dbReference>
<gene>
    <name evidence="2" type="ORF">LTR78_003310</name>
</gene>
<comment type="caution">
    <text evidence="2">The sequence shown here is derived from an EMBL/GenBank/DDBJ whole genome shotgun (WGS) entry which is preliminary data.</text>
</comment>
<evidence type="ECO:0000313" key="3">
    <source>
        <dbReference type="Proteomes" id="UP001274830"/>
    </source>
</evidence>
<reference evidence="2" key="1">
    <citation type="submission" date="2023-07" db="EMBL/GenBank/DDBJ databases">
        <title>Black Yeasts Isolated from many extreme environments.</title>
        <authorList>
            <person name="Coleine C."/>
            <person name="Stajich J.E."/>
            <person name="Selbmann L."/>
        </authorList>
    </citation>
    <scope>NUCLEOTIDE SEQUENCE</scope>
    <source>
        <strain evidence="2">CCFEE 5485</strain>
    </source>
</reference>
<proteinExistence type="predicted"/>
<dbReference type="Proteomes" id="UP001274830">
    <property type="component" value="Unassembled WGS sequence"/>
</dbReference>
<dbReference type="AlphaFoldDB" id="A0AAE1C3S7"/>
<evidence type="ECO:0000313" key="2">
    <source>
        <dbReference type="EMBL" id="KAK3677105.1"/>
    </source>
</evidence>
<accession>A0AAE1C3S7</accession>
<sequence length="528" mass="59313">MDRREDLPGQDTLPEAGLQQVVLLGGLSPVNTPESWRFLEVPSEARPGLTEQANHDPTKPLTARTSRKRKVGRQKKSIETKPFEPTANEAAWKEAAEDVIDRFDRLRTLRNEALDLRDQASYNAQQVEQQRRLLQVSQQQLMDDFVEAMSEVQLLPRLAKIQLSFQAVLDDSRSLSEHSATLQATQDEVTGLMSRLDTEDPSLRDAVNGLRRVVIGEQIPDTIQSTLMVDQASGANRVDEVHPVPDPLLTWFQDCLGEVQIMRERRGRLVWDHTESVVHRNFQSDHEHPVEPPDDVFEEEYRSSLEQTENDIDKAMRGLDQARETCNQNGISTEKHELAAESWFAEMLRTPTEVQITESLMDLSELDLEDKEEILTPEMARLATIDPVSQIASTLAARSSSLVVGKETSAQRTQRKDNAKLRINDWIDLSVDQAAPTAQERTADFLARVAAVQPSILSTRSSPTLVPAGGTLNSDFLLDRAHSEPQITRAGSTSTLRRHFSESHLSAMTELFLTRQEAVDELRAANLP</sequence>
<feature type="compositionally biased region" description="Basic residues" evidence="1">
    <location>
        <begin position="65"/>
        <end position="75"/>
    </location>
</feature>
<evidence type="ECO:0000256" key="1">
    <source>
        <dbReference type="SAM" id="MobiDB-lite"/>
    </source>
</evidence>
<name>A0AAE1C3S7_9PEZI</name>
<organism evidence="2 3">
    <name type="scientific">Recurvomyces mirabilis</name>
    <dbReference type="NCBI Taxonomy" id="574656"/>
    <lineage>
        <taxon>Eukaryota</taxon>
        <taxon>Fungi</taxon>
        <taxon>Dikarya</taxon>
        <taxon>Ascomycota</taxon>
        <taxon>Pezizomycotina</taxon>
        <taxon>Dothideomycetes</taxon>
        <taxon>Dothideomycetidae</taxon>
        <taxon>Mycosphaerellales</taxon>
        <taxon>Teratosphaeriaceae</taxon>
        <taxon>Recurvomyces</taxon>
    </lineage>
</organism>
<feature type="region of interest" description="Disordered" evidence="1">
    <location>
        <begin position="41"/>
        <end position="77"/>
    </location>
</feature>